<accession>Q8UAZ9</accession>
<dbReference type="EnsemblBacteria" id="AAL44034">
    <property type="protein sequence ID" value="AAL44034"/>
    <property type="gene ID" value="Atu3218"/>
</dbReference>
<sequence>MVLALLATRSRPAVTNLNHRIKRPEEQFIFLIAVVVMRFVVRSARCFVLKLGLHPLIDDGHSSADAKEVKGEHIEPCYHGQFPSSRELTGC</sequence>
<evidence type="ECO:0000313" key="1">
    <source>
        <dbReference type="EMBL" id="AAL44034.1"/>
    </source>
</evidence>
<dbReference type="Proteomes" id="UP000000813">
    <property type="component" value="Chromosome linear"/>
</dbReference>
<gene>
    <name evidence="1" type="ordered locus">Atu3218</name>
</gene>
<dbReference type="PIR" id="AD2952">
    <property type="entry name" value="AD2952"/>
</dbReference>
<reference evidence="1 2" key="2">
    <citation type="journal article" date="2001" name="Science">
        <title>Genome sequence of the plant pathogen and biotechnology agent Agrobacterium tumefaciens C58.</title>
        <authorList>
            <person name="Goodner B."/>
            <person name="Hinkle G."/>
            <person name="Gattung S."/>
            <person name="Miller N."/>
            <person name="Blanchard M."/>
            <person name="Qurollo B."/>
            <person name="Goldman B.S."/>
            <person name="Cao Y."/>
            <person name="Askenazi M."/>
            <person name="Halling C."/>
            <person name="Mullin L."/>
            <person name="Houmiel K."/>
            <person name="Gordon J."/>
            <person name="Vaudin M."/>
            <person name="Iartchouk O."/>
            <person name="Epp A."/>
            <person name="Liu F."/>
            <person name="Wollam C."/>
            <person name="Allinger M."/>
            <person name="Doughty D."/>
            <person name="Scott C."/>
            <person name="Lappas C."/>
            <person name="Markelz B."/>
            <person name="Flanagan C."/>
            <person name="Crowell C."/>
            <person name="Gurson J."/>
            <person name="Lomo C."/>
            <person name="Sear C."/>
            <person name="Strub G."/>
            <person name="Cielo C."/>
            <person name="Slater S."/>
        </authorList>
    </citation>
    <scope>NUCLEOTIDE SEQUENCE [LARGE SCALE GENOMIC DNA]</scope>
    <source>
        <strain evidence="2">C58 / ATCC 33970</strain>
    </source>
</reference>
<proteinExistence type="predicted"/>
<keyword evidence="2" id="KW-1185">Reference proteome</keyword>
<protein>
    <submittedName>
        <fullName evidence="1">Uncharacterized protein</fullName>
    </submittedName>
</protein>
<dbReference type="KEGG" id="atu:Atu3218"/>
<dbReference type="BioCyc" id="AGRO:ATU3218-MONOMER"/>
<name>Q8UAZ9_AGRFC</name>
<dbReference type="EMBL" id="AE007870">
    <property type="protein sequence ID" value="AAL44034.1"/>
    <property type="molecule type" value="Genomic_DNA"/>
</dbReference>
<evidence type="ECO:0000313" key="2">
    <source>
        <dbReference type="Proteomes" id="UP000000813"/>
    </source>
</evidence>
<dbReference type="AlphaFoldDB" id="Q8UAZ9"/>
<reference evidence="1 2" key="1">
    <citation type="journal article" date="2001" name="Science">
        <title>The genome of the natural genetic engineer Agrobacterium tumefaciens C58.</title>
        <authorList>
            <person name="Wood D.W."/>
            <person name="Setubal J.C."/>
            <person name="Kaul R."/>
            <person name="Monks D.E."/>
            <person name="Kitajima J.P."/>
            <person name="Okura V.K."/>
            <person name="Zhou Y."/>
            <person name="Chen L."/>
            <person name="Wood G.E."/>
            <person name="Almeida N.F.Jr."/>
            <person name="Woo L."/>
            <person name="Chen Y."/>
            <person name="Paulsen I.T."/>
            <person name="Eisen J.A."/>
            <person name="Karp P.D."/>
            <person name="Bovee D.Sr."/>
            <person name="Chapman P."/>
            <person name="Clendenning J."/>
            <person name="Deatherage G."/>
            <person name="Gillet W."/>
            <person name="Grant C."/>
            <person name="Kutyavin T."/>
            <person name="Levy R."/>
            <person name="Li M.J."/>
            <person name="McClelland E."/>
            <person name="Palmieri A."/>
            <person name="Raymond C."/>
            <person name="Rouse G."/>
            <person name="Saenphimmachak C."/>
            <person name="Wu Z."/>
            <person name="Romero P."/>
            <person name="Gordon D."/>
            <person name="Zhang S."/>
            <person name="Yoo H."/>
            <person name="Tao Y."/>
            <person name="Biddle P."/>
            <person name="Jung M."/>
            <person name="Krespan W."/>
            <person name="Perry M."/>
            <person name="Gordon-Kamm B."/>
            <person name="Liao L."/>
            <person name="Kim S."/>
            <person name="Hendrick C."/>
            <person name="Zhao Z.Y."/>
            <person name="Dolan M."/>
            <person name="Chumley F."/>
            <person name="Tingey S.V."/>
            <person name="Tomb J.F."/>
            <person name="Gordon M.P."/>
            <person name="Olson M.V."/>
            <person name="Nester E.W."/>
        </authorList>
    </citation>
    <scope>NUCLEOTIDE SEQUENCE [LARGE SCALE GENOMIC DNA]</scope>
    <source>
        <strain evidence="2">C58 / ATCC 33970</strain>
    </source>
</reference>
<organism evidence="1 2">
    <name type="scientific">Agrobacterium fabrum (strain C58 / ATCC 33970)</name>
    <name type="common">Agrobacterium tumefaciens (strain C58)</name>
    <dbReference type="NCBI Taxonomy" id="176299"/>
    <lineage>
        <taxon>Bacteria</taxon>
        <taxon>Pseudomonadati</taxon>
        <taxon>Pseudomonadota</taxon>
        <taxon>Alphaproteobacteria</taxon>
        <taxon>Hyphomicrobiales</taxon>
        <taxon>Rhizobiaceae</taxon>
        <taxon>Rhizobium/Agrobacterium group</taxon>
        <taxon>Agrobacterium</taxon>
        <taxon>Agrobacterium tumefaciens complex</taxon>
    </lineage>
</organism>
<dbReference type="OrthoDB" id="8292528at2"/>
<dbReference type="HOGENOM" id="CLU_2420467_0_0_5"/>